<name>A0AAN0XZS6_VIBNA</name>
<accession>A0AAN0XZS6</accession>
<evidence type="ECO:0000313" key="4">
    <source>
        <dbReference type="Proteomes" id="UP000092741"/>
    </source>
</evidence>
<proteinExistence type="predicted"/>
<dbReference type="KEGG" id="vna:PN96_12920"/>
<reference evidence="3 4" key="1">
    <citation type="submission" date="2016-07" db="EMBL/GenBank/DDBJ databases">
        <title>Developing Vibrio natriegens as a novel, fast-growing host for biotechnology.</title>
        <authorList>
            <person name="Weinstock M.T."/>
            <person name="Hesek E.D."/>
            <person name="Wilson C.M."/>
            <person name="Gibson D.G."/>
        </authorList>
    </citation>
    <scope>NUCLEOTIDE SEQUENCE [LARGE SCALE GENOMIC DNA]</scope>
    <source>
        <strain evidence="3 4">ATCC 14048</strain>
    </source>
</reference>
<dbReference type="GO" id="GO:0016627">
    <property type="term" value="F:oxidoreductase activity, acting on the CH-CH group of donors"/>
    <property type="evidence" value="ECO:0007669"/>
    <property type="project" value="TreeGrafter"/>
</dbReference>
<dbReference type="InterPro" id="IPR012349">
    <property type="entry name" value="Split_barrel_FMN-bd"/>
</dbReference>
<dbReference type="RefSeq" id="WP_020336269.1">
    <property type="nucleotide sequence ID" value="NZ_ATFJ01000042.1"/>
</dbReference>
<dbReference type="PANTHER" id="PTHR35176">
    <property type="entry name" value="HEME OXYGENASE HI_0854-RELATED"/>
    <property type="match status" value="1"/>
</dbReference>
<keyword evidence="1" id="KW-0560">Oxidoreductase</keyword>
<keyword evidence="4" id="KW-1185">Reference proteome</keyword>
<evidence type="ECO:0000256" key="1">
    <source>
        <dbReference type="ARBA" id="ARBA00023002"/>
    </source>
</evidence>
<protein>
    <submittedName>
        <fullName evidence="3">Heme utilization protein</fullName>
    </submittedName>
</protein>
<evidence type="ECO:0000313" key="3">
    <source>
        <dbReference type="EMBL" id="ANQ11307.1"/>
    </source>
</evidence>
<dbReference type="GO" id="GO:0070967">
    <property type="term" value="F:coenzyme F420 binding"/>
    <property type="evidence" value="ECO:0007669"/>
    <property type="project" value="TreeGrafter"/>
</dbReference>
<dbReference type="InterPro" id="IPR014419">
    <property type="entry name" value="HutZ"/>
</dbReference>
<organism evidence="3 4">
    <name type="scientific">Vibrio natriegens NBRC 15636 = ATCC 14048 = DSM 759</name>
    <dbReference type="NCBI Taxonomy" id="1219067"/>
    <lineage>
        <taxon>Bacteria</taxon>
        <taxon>Pseudomonadati</taxon>
        <taxon>Pseudomonadota</taxon>
        <taxon>Gammaproteobacteria</taxon>
        <taxon>Vibrionales</taxon>
        <taxon>Vibrionaceae</taxon>
        <taxon>Vibrio</taxon>
    </lineage>
</organism>
<dbReference type="PANTHER" id="PTHR35176:SF6">
    <property type="entry name" value="HEME OXYGENASE HI_0854-RELATED"/>
    <property type="match status" value="1"/>
</dbReference>
<dbReference type="AlphaFoldDB" id="A0AAN0XZS6"/>
<gene>
    <name evidence="3" type="ORF">BA890_00410</name>
</gene>
<dbReference type="InterPro" id="IPR052019">
    <property type="entry name" value="F420H2_bilvrd_red/Heme_oxyg"/>
</dbReference>
<dbReference type="Gene3D" id="2.30.110.10">
    <property type="entry name" value="Electron Transport, Fmn-binding Protein, Chain A"/>
    <property type="match status" value="1"/>
</dbReference>
<dbReference type="SUPFAM" id="SSF50475">
    <property type="entry name" value="FMN-binding split barrel"/>
    <property type="match status" value="1"/>
</dbReference>
<dbReference type="PIRSF" id="PIRSF004633">
    <property type="entry name" value="UCP_PLP_oxd"/>
    <property type="match status" value="1"/>
</dbReference>
<feature type="domain" description="Pyridoxamine 5'-phosphate oxidase N-terminal" evidence="2">
    <location>
        <begin position="11"/>
        <end position="143"/>
    </location>
</feature>
<dbReference type="GO" id="GO:0005829">
    <property type="term" value="C:cytosol"/>
    <property type="evidence" value="ECO:0007669"/>
    <property type="project" value="TreeGrafter"/>
</dbReference>
<dbReference type="Proteomes" id="UP000092741">
    <property type="component" value="Chromosome 1"/>
</dbReference>
<dbReference type="GeneID" id="70913717"/>
<dbReference type="Pfam" id="PF01243">
    <property type="entry name" value="PNPOx_N"/>
    <property type="match status" value="1"/>
</dbReference>
<sequence length="176" mass="20180">MSYRKEQLERLPEKIQGFIQQFSTAQLGTVDSQGIPLASYAPFVRQGNDFVMLLSTVSKHARNLQQTPRASLMLVESEDKARHLFARERLVIDCDVVCIDKHSEEASPLKQQMQQKYGEIVEQLCGMKDFSFYRFTPRSGNYVKGFGQAFRLDESLQHAVHQTEGHTEEEKQLQPA</sequence>
<evidence type="ECO:0000259" key="2">
    <source>
        <dbReference type="Pfam" id="PF01243"/>
    </source>
</evidence>
<dbReference type="EMBL" id="CP016345">
    <property type="protein sequence ID" value="ANQ11307.1"/>
    <property type="molecule type" value="Genomic_DNA"/>
</dbReference>
<dbReference type="InterPro" id="IPR011576">
    <property type="entry name" value="Pyridox_Oxase_N"/>
</dbReference>